<feature type="chain" id="PRO_5014919162" evidence="1">
    <location>
        <begin position="21"/>
        <end position="282"/>
    </location>
</feature>
<gene>
    <name evidence="2" type="ORF">MBHS_01631</name>
</gene>
<dbReference type="AlphaFoldDB" id="A0A1H6F9F1"/>
<keyword evidence="3" id="KW-1185">Reference proteome</keyword>
<feature type="signal peptide" evidence="1">
    <location>
        <begin position="1"/>
        <end position="20"/>
    </location>
</feature>
<dbReference type="Proteomes" id="UP000236724">
    <property type="component" value="Unassembled WGS sequence"/>
</dbReference>
<evidence type="ECO:0000313" key="2">
    <source>
        <dbReference type="EMBL" id="SEH05776.1"/>
    </source>
</evidence>
<dbReference type="EMBL" id="FMSV02000380">
    <property type="protein sequence ID" value="SEH05776.1"/>
    <property type="molecule type" value="Genomic_DNA"/>
</dbReference>
<protein>
    <submittedName>
        <fullName evidence="2">Uncharacterized protein</fullName>
    </submittedName>
</protein>
<dbReference type="OrthoDB" id="9891565at2"/>
<organism evidence="2 3">
    <name type="scientific">Candidatus Venteria ishoeyi</name>
    <dbReference type="NCBI Taxonomy" id="1899563"/>
    <lineage>
        <taxon>Bacteria</taxon>
        <taxon>Pseudomonadati</taxon>
        <taxon>Pseudomonadota</taxon>
        <taxon>Gammaproteobacteria</taxon>
        <taxon>Thiotrichales</taxon>
        <taxon>Thiotrichaceae</taxon>
        <taxon>Venteria</taxon>
    </lineage>
</organism>
<evidence type="ECO:0000256" key="1">
    <source>
        <dbReference type="SAM" id="SignalP"/>
    </source>
</evidence>
<name>A0A1H6F9F1_9GAMM</name>
<accession>A0A1H6F9F1</accession>
<dbReference type="RefSeq" id="WP_103919658.1">
    <property type="nucleotide sequence ID" value="NZ_FMSV02000380.1"/>
</dbReference>
<evidence type="ECO:0000313" key="3">
    <source>
        <dbReference type="Proteomes" id="UP000236724"/>
    </source>
</evidence>
<proteinExistence type="predicted"/>
<reference evidence="2 3" key="1">
    <citation type="submission" date="2016-10" db="EMBL/GenBank/DDBJ databases">
        <authorList>
            <person name="de Groot N.N."/>
        </authorList>
    </citation>
    <scope>NUCLEOTIDE SEQUENCE [LARGE SCALE GENOMIC DNA]</scope>
    <source>
        <strain evidence="2">MBHS1</strain>
    </source>
</reference>
<keyword evidence="1" id="KW-0732">Signal</keyword>
<sequence length="282" mass="30414">MRILSLLYFSFCLLPSLSQAASIGGNLPGNSELSIRAVILNPLDQGASVDNFDLQWQETQRSSTSGGDFVIAGYFYASSSQVSWGSDANPEVYVKIWFGSNNILNLNFFHVGVFDIELSSTYNGTSPTIEGGKSGNTKVISIGEASWRYMRHDYVMGTDDNMASSGGCSDLSGTWKFPTVRMEESCSGIAIEIPMTVGITQDACMITHLSIESSGEADDSDVAIEVVGNHAKGYAENDSTNAENGEVEFTLLFDNQLEMALEGFTDSTNQCKINLMGAGTKE</sequence>